<name>A0A9Q0YDE8_HOLLE</name>
<gene>
    <name evidence="1" type="ORF">HOLleu_43743</name>
</gene>
<reference evidence="1" key="1">
    <citation type="submission" date="2021-10" db="EMBL/GenBank/DDBJ databases">
        <title>Tropical sea cucumber genome reveals ecological adaptation and Cuvierian tubules defense mechanism.</title>
        <authorList>
            <person name="Chen T."/>
        </authorList>
    </citation>
    <scope>NUCLEOTIDE SEQUENCE</scope>
    <source>
        <strain evidence="1">Nanhai2018</strain>
        <tissue evidence="1">Muscle</tissue>
    </source>
</reference>
<dbReference type="EMBL" id="JAIZAY010000437">
    <property type="protein sequence ID" value="KAJ8018329.1"/>
    <property type="molecule type" value="Genomic_DNA"/>
</dbReference>
<organism evidence="1 2">
    <name type="scientific">Holothuria leucospilota</name>
    <name type="common">Black long sea cucumber</name>
    <name type="synonym">Mertensiothuria leucospilota</name>
    <dbReference type="NCBI Taxonomy" id="206669"/>
    <lineage>
        <taxon>Eukaryota</taxon>
        <taxon>Metazoa</taxon>
        <taxon>Echinodermata</taxon>
        <taxon>Eleutherozoa</taxon>
        <taxon>Echinozoa</taxon>
        <taxon>Holothuroidea</taxon>
        <taxon>Aspidochirotacea</taxon>
        <taxon>Aspidochirotida</taxon>
        <taxon>Holothuriidae</taxon>
        <taxon>Holothuria</taxon>
    </lineage>
</organism>
<dbReference type="Proteomes" id="UP001152320">
    <property type="component" value="Unassembled WGS sequence"/>
</dbReference>
<sequence length="100" mass="11009">MPCLSRTFSVSSCPASKLKAIAQTGDFSFDGDIPVECNMDHTVQESTSEPDDDCKADLEVVGILFDELLSCKTTFSQVHDSEAFFRVNGQLEAKKRSLKN</sequence>
<proteinExistence type="predicted"/>
<comment type="caution">
    <text evidence="1">The sequence shown here is derived from an EMBL/GenBank/DDBJ whole genome shotgun (WGS) entry which is preliminary data.</text>
</comment>
<accession>A0A9Q0YDE8</accession>
<evidence type="ECO:0000313" key="2">
    <source>
        <dbReference type="Proteomes" id="UP001152320"/>
    </source>
</evidence>
<dbReference type="AlphaFoldDB" id="A0A9Q0YDE8"/>
<protein>
    <submittedName>
        <fullName evidence="1">Uncharacterized protein</fullName>
    </submittedName>
</protein>
<keyword evidence="2" id="KW-1185">Reference proteome</keyword>
<evidence type="ECO:0000313" key="1">
    <source>
        <dbReference type="EMBL" id="KAJ8018329.1"/>
    </source>
</evidence>